<name>A0A1H5V487_9FLAO</name>
<keyword evidence="1" id="KW-1133">Transmembrane helix</keyword>
<keyword evidence="1" id="KW-0472">Membrane</keyword>
<dbReference type="AlphaFoldDB" id="A0A1H5V487"/>
<dbReference type="RefSeq" id="WP_103999156.1">
    <property type="nucleotide sequence ID" value="NZ_FNVP01000003.1"/>
</dbReference>
<reference evidence="3" key="1">
    <citation type="submission" date="2016-10" db="EMBL/GenBank/DDBJ databases">
        <authorList>
            <person name="Varghese N."/>
            <person name="Submissions S."/>
        </authorList>
    </citation>
    <scope>NUCLEOTIDE SEQUENCE [LARGE SCALE GENOMIC DNA]</scope>
    <source>
        <strain evidence="3">CGMCC 1.9230</strain>
    </source>
</reference>
<dbReference type="OrthoDB" id="1098521at2"/>
<keyword evidence="3" id="KW-1185">Reference proteome</keyword>
<feature type="transmembrane region" description="Helical" evidence="1">
    <location>
        <begin position="78"/>
        <end position="99"/>
    </location>
</feature>
<keyword evidence="1" id="KW-0812">Transmembrane</keyword>
<evidence type="ECO:0000313" key="2">
    <source>
        <dbReference type="EMBL" id="SEF82109.1"/>
    </source>
</evidence>
<protein>
    <submittedName>
        <fullName evidence="2">Uncharacterized protein</fullName>
    </submittedName>
</protein>
<organism evidence="2 3">
    <name type="scientific">Flavobacterium urumqiense</name>
    <dbReference type="NCBI Taxonomy" id="935224"/>
    <lineage>
        <taxon>Bacteria</taxon>
        <taxon>Pseudomonadati</taxon>
        <taxon>Bacteroidota</taxon>
        <taxon>Flavobacteriia</taxon>
        <taxon>Flavobacteriales</taxon>
        <taxon>Flavobacteriaceae</taxon>
        <taxon>Flavobacterium</taxon>
    </lineage>
</organism>
<sequence>MELNKIELLIEKYFQGETNIVEENELRTYFSSLNVAQHLEQYKPFFGYFSLAADQKFAPEIPLQSIPKFREKDKKRNLAWLSIAASVVVLIGIGTYIYYNYEDANGKQDLGTYDDPEVAFRQTQKALALLSNHVNVGIESVHYVKEYQKSKELIFKQ</sequence>
<evidence type="ECO:0000256" key="1">
    <source>
        <dbReference type="SAM" id="Phobius"/>
    </source>
</evidence>
<proteinExistence type="predicted"/>
<gene>
    <name evidence="2" type="ORF">SAMN04488130_10355</name>
</gene>
<accession>A0A1H5V487</accession>
<dbReference type="EMBL" id="FNVP01000003">
    <property type="protein sequence ID" value="SEF82109.1"/>
    <property type="molecule type" value="Genomic_DNA"/>
</dbReference>
<evidence type="ECO:0000313" key="3">
    <source>
        <dbReference type="Proteomes" id="UP000236737"/>
    </source>
</evidence>
<dbReference type="Proteomes" id="UP000236737">
    <property type="component" value="Unassembled WGS sequence"/>
</dbReference>